<reference evidence="3" key="1">
    <citation type="journal article" date="2019" name="Int. J. Syst. Evol. Microbiol.">
        <title>The Global Catalogue of Microorganisms (GCM) 10K type strain sequencing project: providing services to taxonomists for standard genome sequencing and annotation.</title>
        <authorList>
            <consortium name="The Broad Institute Genomics Platform"/>
            <consortium name="The Broad Institute Genome Sequencing Center for Infectious Disease"/>
            <person name="Wu L."/>
            <person name="Ma J."/>
        </authorList>
    </citation>
    <scope>NUCLEOTIDE SEQUENCE [LARGE SCALE GENOMIC DNA]</scope>
    <source>
        <strain evidence="3">CGMCC 1.12851</strain>
    </source>
</reference>
<evidence type="ECO:0000313" key="3">
    <source>
        <dbReference type="Proteomes" id="UP000614261"/>
    </source>
</evidence>
<keyword evidence="3" id="KW-1185">Reference proteome</keyword>
<evidence type="ECO:0000256" key="1">
    <source>
        <dbReference type="SAM" id="Phobius"/>
    </source>
</evidence>
<accession>A0ABQ1IUA3</accession>
<proteinExistence type="predicted"/>
<dbReference type="RefSeq" id="WP_188512695.1">
    <property type="nucleotide sequence ID" value="NZ_BMGD01000001.1"/>
</dbReference>
<feature type="transmembrane region" description="Helical" evidence="1">
    <location>
        <begin position="45"/>
        <end position="73"/>
    </location>
</feature>
<comment type="caution">
    <text evidence="2">The sequence shown here is derived from an EMBL/GenBank/DDBJ whole genome shotgun (WGS) entry which is preliminary data.</text>
</comment>
<name>A0ABQ1IUA3_9SPHN</name>
<gene>
    <name evidence="2" type="ORF">GCM10010833_04200</name>
</gene>
<evidence type="ECO:0000313" key="2">
    <source>
        <dbReference type="EMBL" id="GGB52664.1"/>
    </source>
</evidence>
<organism evidence="2 3">
    <name type="scientific">Blastomonas aquatica</name>
    <dbReference type="NCBI Taxonomy" id="1510276"/>
    <lineage>
        <taxon>Bacteria</taxon>
        <taxon>Pseudomonadati</taxon>
        <taxon>Pseudomonadota</taxon>
        <taxon>Alphaproteobacteria</taxon>
        <taxon>Sphingomonadales</taxon>
        <taxon>Sphingomonadaceae</taxon>
        <taxon>Blastomonas</taxon>
    </lineage>
</organism>
<sequence length="89" mass="9663">MPTLVIFLCGIANFALHKATMESDHPMALQMRAAFGRFMGGYGSYLLEFLILLSALSFAAMDWAIALPAYLVYTGMNGLAGWAILNGKI</sequence>
<protein>
    <submittedName>
        <fullName evidence="2">Uncharacterized protein</fullName>
    </submittedName>
</protein>
<dbReference type="EMBL" id="BMGD01000001">
    <property type="protein sequence ID" value="GGB52664.1"/>
    <property type="molecule type" value="Genomic_DNA"/>
</dbReference>
<keyword evidence="1" id="KW-0812">Transmembrane</keyword>
<dbReference type="Proteomes" id="UP000614261">
    <property type="component" value="Unassembled WGS sequence"/>
</dbReference>
<keyword evidence="1" id="KW-1133">Transmembrane helix</keyword>
<keyword evidence="1" id="KW-0472">Membrane</keyword>